<dbReference type="GO" id="GO:0035516">
    <property type="term" value="F:broad specificity oxidative DNA demethylase activity"/>
    <property type="evidence" value="ECO:0007669"/>
    <property type="project" value="TreeGrafter"/>
</dbReference>
<protein>
    <recommendedName>
        <fullName evidence="3">Fe2OG dioxygenase domain-containing protein</fullName>
    </recommendedName>
</protein>
<evidence type="ECO:0000313" key="4">
    <source>
        <dbReference type="EMBL" id="KAF7716452.1"/>
    </source>
</evidence>
<proteinExistence type="predicted"/>
<dbReference type="Proteomes" id="UP000631181">
    <property type="component" value="Unassembled WGS sequence"/>
</dbReference>
<sequence length="727" mass="81346">MDHATKSTSRAAHNYPLAFLLLLSTNLHFQPSRRSTQAADHRSKEKPTSSSRSLLLYAMDCEHDGLKAGSKTGLKRRRSESVLQPASNSDLNRLDRPAKSRRGEPPVWANTRQQLVDALNWYHSMQGGAALSDKRCTGFLLDGDNGSRSVMTDEVIITRVGGGSTKDSQGNLALQRDQSPDGNLVAAMMATMWERRPVGVIIGSRNKLLDIDIPHRYCVLDWFLITNVWSEKFGRYAGYRFRLEKLDWSQKGWWTAPDAEQVSQTSMHEDFNLGPAERMCAECGKLSQQIYVKPGWMCLQPSCSQFWKVGGSEPAEDALFVYHPTFLNQRLSTQPGIPDPGPLAQIFDKNLNSSQGTTSREEWKGIVCPQCHKCIQRITWDAWDCSSDPARAPRETCRYRAERRIRAVPLLSVTEGAKAFRSNQLACAITPAVDNLTCAPYEMRVYEVPGGGWVTHFAANPQINESSNGPNFLFDRLQAINLGLRRYPLTNSQVPGTLTCHFAVNYGVPYKYVVSVDSRGFSEAPAEILTALGRLSWATKIAVGRSGGEYQPPNELLALGYLEQMKIGFHDDGEKDLGPTIATLSLGSRSRMFVRMKAKYHYGVGDKGVPTRDDPILPGSLKEQERRALRQDFEAGNLTLPQYRQQLTSLVGRSGKKEPPKLLQMELKHGDLLVMHGAELQKYFEHSVQPDHGLRFALTARYIETTDKTDLEKGSFRLQEDQVYGGL</sequence>
<dbReference type="GO" id="GO:0051747">
    <property type="term" value="F:cytosine C-5 DNA demethylase activity"/>
    <property type="evidence" value="ECO:0007669"/>
    <property type="project" value="TreeGrafter"/>
</dbReference>
<keyword evidence="5" id="KW-1185">Reference proteome</keyword>
<dbReference type="EMBL" id="WIWV01000040">
    <property type="protein sequence ID" value="KAF7716452.1"/>
    <property type="molecule type" value="Genomic_DNA"/>
</dbReference>
<dbReference type="PANTHER" id="PTHR31573:SF4">
    <property type="entry name" value="FE2OG DIOXYGENASE DOMAIN-CONTAINING PROTEIN"/>
    <property type="match status" value="1"/>
</dbReference>
<feature type="compositionally biased region" description="Polar residues" evidence="2">
    <location>
        <begin position="81"/>
        <end position="91"/>
    </location>
</feature>
<feature type="compositionally biased region" description="Basic and acidic residues" evidence="2">
    <location>
        <begin position="92"/>
        <end position="104"/>
    </location>
</feature>
<dbReference type="GO" id="GO:0008198">
    <property type="term" value="F:ferrous iron binding"/>
    <property type="evidence" value="ECO:0007669"/>
    <property type="project" value="TreeGrafter"/>
</dbReference>
<comment type="caution">
    <text evidence="4">The sequence shown here is derived from an EMBL/GenBank/DDBJ whole genome shotgun (WGS) entry which is preliminary data.</text>
</comment>
<evidence type="ECO:0000256" key="2">
    <source>
        <dbReference type="SAM" id="MobiDB-lite"/>
    </source>
</evidence>
<dbReference type="Gene3D" id="2.60.120.590">
    <property type="entry name" value="Alpha-ketoglutarate-dependent dioxygenase AlkB-like"/>
    <property type="match status" value="1"/>
</dbReference>
<reference evidence="4" key="1">
    <citation type="journal article" date="2020" name="Front. Microbiol.">
        <title>Gene regulatory networks of Penicillium echinulatum 2HH and Penicillium oxalicum 114-2 inferred by a computational biology approach.</title>
        <authorList>
            <person name="Lenz A.R."/>
            <person name="Galan-Vasquez E."/>
            <person name="Balbinot E."/>
            <person name="De Abreu F.P."/>
            <person name="De Oliveira N.S."/>
            <person name="Da Rosa L.O."/>
            <person name="De Avila E Silva S."/>
            <person name="Camassola M."/>
            <person name="Dillon A.J.P."/>
            <person name="Perez-Rueda E."/>
        </authorList>
    </citation>
    <scope>NUCLEOTIDE SEQUENCE</scope>
    <source>
        <strain evidence="4">S1M29</strain>
    </source>
</reference>
<feature type="region of interest" description="Disordered" evidence="2">
    <location>
        <begin position="32"/>
        <end position="53"/>
    </location>
</feature>
<feature type="binding site" evidence="1">
    <location>
        <position position="570"/>
    </location>
    <ligand>
        <name>2-oxoglutarate</name>
        <dbReference type="ChEBI" id="CHEBI:16810"/>
    </ligand>
</feature>
<name>A0A8J8WK81_9EURO</name>
<evidence type="ECO:0000256" key="1">
    <source>
        <dbReference type="PIRSR" id="PIRSR632852-1"/>
    </source>
</evidence>
<evidence type="ECO:0000313" key="5">
    <source>
        <dbReference type="Proteomes" id="UP000631181"/>
    </source>
</evidence>
<feature type="domain" description="Fe2OG dioxygenase" evidence="3">
    <location>
        <begin position="552"/>
        <end position="704"/>
    </location>
</feature>
<dbReference type="GO" id="GO:0006307">
    <property type="term" value="P:DNA alkylation repair"/>
    <property type="evidence" value="ECO:0007669"/>
    <property type="project" value="TreeGrafter"/>
</dbReference>
<feature type="binding site" evidence="1">
    <location>
        <position position="686"/>
    </location>
    <ligand>
        <name>2-oxoglutarate</name>
        <dbReference type="ChEBI" id="CHEBI:16810"/>
    </ligand>
</feature>
<dbReference type="InterPro" id="IPR027450">
    <property type="entry name" value="AlkB-like"/>
</dbReference>
<dbReference type="Pfam" id="PF13532">
    <property type="entry name" value="2OG-FeII_Oxy_2"/>
    <property type="match status" value="1"/>
</dbReference>
<accession>A0A8J8WK81</accession>
<dbReference type="PROSITE" id="PS51471">
    <property type="entry name" value="FE2OG_OXY"/>
    <property type="match status" value="1"/>
</dbReference>
<dbReference type="InterPro" id="IPR037151">
    <property type="entry name" value="AlkB-like_sf"/>
</dbReference>
<dbReference type="AlphaFoldDB" id="A0A8J8WK81"/>
<feature type="region of interest" description="Disordered" evidence="2">
    <location>
        <begin position="67"/>
        <end position="105"/>
    </location>
</feature>
<dbReference type="InterPro" id="IPR032852">
    <property type="entry name" value="ALKBH2"/>
</dbReference>
<dbReference type="OrthoDB" id="2163491at2759"/>
<evidence type="ECO:0000259" key="3">
    <source>
        <dbReference type="PROSITE" id="PS51471"/>
    </source>
</evidence>
<dbReference type="InterPro" id="IPR005123">
    <property type="entry name" value="Oxoglu/Fe-dep_dioxygenase_dom"/>
</dbReference>
<gene>
    <name evidence="4" type="ORF">PECM_005625</name>
</gene>
<organism evidence="4 5">
    <name type="scientific">Penicillium ucsense</name>
    <dbReference type="NCBI Taxonomy" id="2839758"/>
    <lineage>
        <taxon>Eukaryota</taxon>
        <taxon>Fungi</taxon>
        <taxon>Dikarya</taxon>
        <taxon>Ascomycota</taxon>
        <taxon>Pezizomycotina</taxon>
        <taxon>Eurotiomycetes</taxon>
        <taxon>Eurotiomycetidae</taxon>
        <taxon>Eurotiales</taxon>
        <taxon>Aspergillaceae</taxon>
        <taxon>Penicillium</taxon>
    </lineage>
</organism>
<dbReference type="PANTHER" id="PTHR31573">
    <property type="entry name" value="ALPHA-KETOGLUTARATE-DEPENDENT DIOXYGENASE ALKB HOMOLOG 2"/>
    <property type="match status" value="1"/>
</dbReference>
<dbReference type="SUPFAM" id="SSF51197">
    <property type="entry name" value="Clavaminate synthase-like"/>
    <property type="match status" value="1"/>
</dbReference>